<dbReference type="PANTHER" id="PTHR30290">
    <property type="entry name" value="PERIPLASMIC BINDING COMPONENT OF ABC TRANSPORTER"/>
    <property type="match status" value="1"/>
</dbReference>
<dbReference type="STRING" id="482827.SAMN04488243_1226"/>
<protein>
    <submittedName>
        <fullName evidence="2">Peptide/nickel transport system substrate-binding protein</fullName>
    </submittedName>
</protein>
<dbReference type="GO" id="GO:0015833">
    <property type="term" value="P:peptide transport"/>
    <property type="evidence" value="ECO:0007669"/>
    <property type="project" value="TreeGrafter"/>
</dbReference>
<dbReference type="PIRSF" id="PIRSF002741">
    <property type="entry name" value="MppA"/>
    <property type="match status" value="1"/>
</dbReference>
<dbReference type="Gene3D" id="3.40.190.10">
    <property type="entry name" value="Periplasmic binding protein-like II"/>
    <property type="match status" value="1"/>
</dbReference>
<reference evidence="3" key="1">
    <citation type="submission" date="2016-10" db="EMBL/GenBank/DDBJ databases">
        <authorList>
            <person name="Varghese N."/>
            <person name="Submissions S."/>
        </authorList>
    </citation>
    <scope>NUCLEOTIDE SEQUENCE [LARGE SCALE GENOMIC DNA]</scope>
    <source>
        <strain evidence="3">CGMCC 1.6992</strain>
    </source>
</reference>
<proteinExistence type="predicted"/>
<sequence length="522" mass="57259">MKRGFLGLALTVLAAMGLAQDRTQVLVYGGDFTDLITLDPQVVYEFSGVLIADNLYETLVRFEGNDLSTLRPGLAESWKVDRGKEEWILTFKLRKGSRFSTGREVTAKDVVFSFERALALKGPGSFLFTEIAGLKPGATKALDPYTVEVRIPKTASPQSFLSILTFTIGGVVDSEEVQKNAKGGDYGKDFLSSNSAGSGPYRLVRWDRGSQVLLEANPYARVKPKTPRVILRYIQEPAVLRTALESGEVDIAEGLTPEALKAIAANPRFKVLRAETLRLQYLGMNMKAGSPFAHPKVREAVRYAVNQDELIQGLLQGNALKIQTFIPKGLLGYNPATPYAYDPARARKLLAEAGYPQGLEFELLVSTGICGGGVPCPDVAAKLQADMAKAGLRARIRAIANAELLATYRAQNHQMVLAGWSPDFPDPDGNATPWADYDARSLAWRNSYQDEVAAKLARQAALETDPKKRQALYKVLTERVLHQGPYAVLYQPAQPIALSAKVEGFLKNPMMSSPLWLVEKRP</sequence>
<keyword evidence="3" id="KW-1185">Reference proteome</keyword>
<dbReference type="OrthoDB" id="9772924at2"/>
<dbReference type="GO" id="GO:1904680">
    <property type="term" value="F:peptide transmembrane transporter activity"/>
    <property type="evidence" value="ECO:0007669"/>
    <property type="project" value="TreeGrafter"/>
</dbReference>
<evidence type="ECO:0000313" key="3">
    <source>
        <dbReference type="Proteomes" id="UP000199446"/>
    </source>
</evidence>
<name>A0A1G7HVL7_9DEIN</name>
<dbReference type="EMBL" id="FNBC01000022">
    <property type="protein sequence ID" value="SDF04561.1"/>
    <property type="molecule type" value="Genomic_DNA"/>
</dbReference>
<dbReference type="InterPro" id="IPR000914">
    <property type="entry name" value="SBP_5_dom"/>
</dbReference>
<dbReference type="Gene3D" id="3.10.105.10">
    <property type="entry name" value="Dipeptide-binding Protein, Domain 3"/>
    <property type="match status" value="1"/>
</dbReference>
<dbReference type="GO" id="GO:0043190">
    <property type="term" value="C:ATP-binding cassette (ABC) transporter complex"/>
    <property type="evidence" value="ECO:0007669"/>
    <property type="project" value="InterPro"/>
</dbReference>
<dbReference type="GO" id="GO:0042597">
    <property type="term" value="C:periplasmic space"/>
    <property type="evidence" value="ECO:0007669"/>
    <property type="project" value="UniProtKB-ARBA"/>
</dbReference>
<accession>A0A1G7HVL7</accession>
<gene>
    <name evidence="2" type="ORF">SAMN04488243_1226</name>
</gene>
<dbReference type="InterPro" id="IPR039424">
    <property type="entry name" value="SBP_5"/>
</dbReference>
<dbReference type="Proteomes" id="UP000199446">
    <property type="component" value="Unassembled WGS sequence"/>
</dbReference>
<dbReference type="Pfam" id="PF00496">
    <property type="entry name" value="SBP_bac_5"/>
    <property type="match status" value="1"/>
</dbReference>
<dbReference type="PANTHER" id="PTHR30290:SF34">
    <property type="entry name" value="ABC TRANSPORTER, PERIPLASMIC OLIGO-PEPTIDE BINDING PROTEIN, PUTATIVE-RELATED"/>
    <property type="match status" value="1"/>
</dbReference>
<organism evidence="2 3">
    <name type="scientific">Thermus arciformis</name>
    <dbReference type="NCBI Taxonomy" id="482827"/>
    <lineage>
        <taxon>Bacteria</taxon>
        <taxon>Thermotogati</taxon>
        <taxon>Deinococcota</taxon>
        <taxon>Deinococci</taxon>
        <taxon>Thermales</taxon>
        <taxon>Thermaceae</taxon>
        <taxon>Thermus</taxon>
    </lineage>
</organism>
<dbReference type="CDD" id="cd08512">
    <property type="entry name" value="PBP2_NikA_DppA_OppA_like_7"/>
    <property type="match status" value="1"/>
</dbReference>
<evidence type="ECO:0000259" key="1">
    <source>
        <dbReference type="Pfam" id="PF00496"/>
    </source>
</evidence>
<feature type="domain" description="Solute-binding protein family 5" evidence="1">
    <location>
        <begin position="70"/>
        <end position="436"/>
    </location>
</feature>
<dbReference type="InterPro" id="IPR030678">
    <property type="entry name" value="Peptide/Ni-bd"/>
</dbReference>
<evidence type="ECO:0000313" key="2">
    <source>
        <dbReference type="EMBL" id="SDF04561.1"/>
    </source>
</evidence>
<dbReference type="Gene3D" id="3.90.76.10">
    <property type="entry name" value="Dipeptide-binding Protein, Domain 1"/>
    <property type="match status" value="1"/>
</dbReference>
<dbReference type="SUPFAM" id="SSF53850">
    <property type="entry name" value="Periplasmic binding protein-like II"/>
    <property type="match status" value="1"/>
</dbReference>
<dbReference type="RefSeq" id="WP_093007719.1">
    <property type="nucleotide sequence ID" value="NZ_FNBC01000022.1"/>
</dbReference>
<dbReference type="AlphaFoldDB" id="A0A1G7HVL7"/>